<evidence type="ECO:0000256" key="2">
    <source>
        <dbReference type="SAM" id="SignalP"/>
    </source>
</evidence>
<feature type="signal peptide" evidence="2">
    <location>
        <begin position="1"/>
        <end position="20"/>
    </location>
</feature>
<dbReference type="Proteomes" id="UP000286701">
    <property type="component" value="Unassembled WGS sequence"/>
</dbReference>
<gene>
    <name evidence="4" type="ORF">EPL05_22745</name>
</gene>
<feature type="chain" id="PRO_5018569954" evidence="2">
    <location>
        <begin position="21"/>
        <end position="945"/>
    </location>
</feature>
<dbReference type="EMBL" id="SBIW01000029">
    <property type="protein sequence ID" value="RWY47132.1"/>
    <property type="molecule type" value="Genomic_DNA"/>
</dbReference>
<keyword evidence="2" id="KW-0732">Signal</keyword>
<proteinExistence type="predicted"/>
<comment type="caution">
    <text evidence="4">The sequence shown here is derived from an EMBL/GenBank/DDBJ whole genome shotgun (WGS) entry which is preliminary data.</text>
</comment>
<feature type="domain" description="Outer membrane protein beta-barrel" evidence="3">
    <location>
        <begin position="786"/>
        <end position="932"/>
    </location>
</feature>
<dbReference type="RefSeq" id="WP_128536289.1">
    <property type="nucleotide sequence ID" value="NZ_SBIW01000029.1"/>
</dbReference>
<dbReference type="Pfam" id="PF14905">
    <property type="entry name" value="OMP_b-brl_3"/>
    <property type="match status" value="2"/>
</dbReference>
<evidence type="ECO:0000313" key="5">
    <source>
        <dbReference type="Proteomes" id="UP000286701"/>
    </source>
</evidence>
<dbReference type="OrthoDB" id="1086219at2"/>
<keyword evidence="5" id="KW-1185">Reference proteome</keyword>
<feature type="domain" description="Outer membrane protein beta-barrel" evidence="3">
    <location>
        <begin position="467"/>
        <end position="747"/>
    </location>
</feature>
<organism evidence="4 5">
    <name type="scientific">Mucilaginibacter gilvus</name>
    <dbReference type="NCBI Taxonomy" id="2305909"/>
    <lineage>
        <taxon>Bacteria</taxon>
        <taxon>Pseudomonadati</taxon>
        <taxon>Bacteroidota</taxon>
        <taxon>Sphingobacteriia</taxon>
        <taxon>Sphingobacteriales</taxon>
        <taxon>Sphingobacteriaceae</taxon>
        <taxon>Mucilaginibacter</taxon>
    </lineage>
</organism>
<evidence type="ECO:0000256" key="1">
    <source>
        <dbReference type="SAM" id="MobiDB-lite"/>
    </source>
</evidence>
<accession>A0A3S3V7C1</accession>
<dbReference type="AlphaFoldDB" id="A0A3S3V7C1"/>
<feature type="region of interest" description="Disordered" evidence="1">
    <location>
        <begin position="425"/>
        <end position="447"/>
    </location>
</feature>
<dbReference type="InterPro" id="IPR041700">
    <property type="entry name" value="OMP_b-brl_3"/>
</dbReference>
<protein>
    <submittedName>
        <fullName evidence="4">TonB-dependent receptor</fullName>
    </submittedName>
</protein>
<keyword evidence="4" id="KW-0675">Receptor</keyword>
<dbReference type="SUPFAM" id="SSF56935">
    <property type="entry name" value="Porins"/>
    <property type="match status" value="1"/>
</dbReference>
<name>A0A3S3V7C1_9SPHI</name>
<evidence type="ECO:0000259" key="3">
    <source>
        <dbReference type="Pfam" id="PF14905"/>
    </source>
</evidence>
<reference evidence="4 5" key="1">
    <citation type="submission" date="2019-01" db="EMBL/GenBank/DDBJ databases">
        <title>Mucilaginibacter antarcticum sp. nov., isolated from antarctic soil.</title>
        <authorList>
            <person name="Yan Y.-Q."/>
            <person name="Du Z.-J."/>
        </authorList>
    </citation>
    <scope>NUCLEOTIDE SEQUENCE [LARGE SCALE GENOMIC DNA]</scope>
    <source>
        <strain evidence="4 5">F01003</strain>
    </source>
</reference>
<evidence type="ECO:0000313" key="4">
    <source>
        <dbReference type="EMBL" id="RWY47132.1"/>
    </source>
</evidence>
<sequence>MKLTFTAFLLLILCSFSALAQKTYSVKGTIRDSVANVGLLNSSISVLNAKDSTLRKFMRATTGGAFNIANLGKGNFILLVTYPDYADYVEKFTLDSVHADHAFGNINMSLKSRLLKEVLIKGTVAAIKIKGDTTEYNARAFVIQPNSKVEDLLKQLPGIQVDKDGKITAQGQTVTKVLVDGEEFFGDDPTLVTKNIRGDMVDKVQLYDKKSDQATFTGIDDGEKTKTINIKLKEDKKNGYFGKIDAGVGTDGYYEGLGLYNKFKGKKKMSAYGTIGNTGKTGLGWEDNNKLGSSGGIQFGDDGGAFFDGSSGDNGLDSFSGRYDGDGKPVARTGGLHYDDKWKNDKYTINTNYKIGSLSVDGTRNTITQQNLPEDANGKVGTINSVTDQTFDNYMFRQKLDAAFSIKLDTTSTIKFTVDGTLKNSTTRTTNKSTSRRGDASLLNKNERDVDNEVDQQLFNFSTFYTKKLKKKGRTLSVNFTTGFNDNKSNGFLKSNLGFYNKQGLLDSSQVIDQLKTDNTKTSKVNTNVTYTEPLSKYLSAILSYGLSFNNSNSDRKSFDQSAPNEYNLLNTSLSNHYIFNQVSNQGGLNFNYKRGKSTLRFGTRIADVTFKQEDALSGNSAKRSFINWNPSANYQYKISTYGSLNVNYYGNQTQPTIDQLQPIRVNTDPLNVVIGNPLLNPSFTHRFGLWYNMYKVLSEQSIWLNGNYGFTTNPIINNVVTDTLGKSVIQAVNLTNKKPSNYNLNIDMGRKLTGLGGINLGARLSTTGNIYYSFVTRPPLPTALNRTKSYNYSAQLSLSKYKEKKYQVYINAGPDYTIGQSSLQPDINNNGRGFNADYYISVYLPFKFQITTDGQYQYKAATQSFDNDFKQTIINASITKSFLKAETLKLILRGNDLLNQNSGFSRSASSNLITQTKYTTIRRYFMLSVVWDFSGMGGGASAKK</sequence>